<gene>
    <name evidence="2" type="ORF">D9615_006541</name>
</gene>
<comment type="caution">
    <text evidence="2">The sequence shown here is derived from an EMBL/GenBank/DDBJ whole genome shotgun (WGS) entry which is preliminary data.</text>
</comment>
<feature type="region of interest" description="Disordered" evidence="1">
    <location>
        <begin position="112"/>
        <end position="151"/>
    </location>
</feature>
<keyword evidence="3" id="KW-1185">Reference proteome</keyword>
<dbReference type="OrthoDB" id="3197870at2759"/>
<evidence type="ECO:0000313" key="2">
    <source>
        <dbReference type="EMBL" id="KAF5379488.1"/>
    </source>
</evidence>
<feature type="region of interest" description="Disordered" evidence="1">
    <location>
        <begin position="69"/>
        <end position="95"/>
    </location>
</feature>
<dbReference type="Proteomes" id="UP000565441">
    <property type="component" value="Unassembled WGS sequence"/>
</dbReference>
<evidence type="ECO:0000256" key="1">
    <source>
        <dbReference type="SAM" id="MobiDB-lite"/>
    </source>
</evidence>
<organism evidence="2 3">
    <name type="scientific">Tricholomella constricta</name>
    <dbReference type="NCBI Taxonomy" id="117010"/>
    <lineage>
        <taxon>Eukaryota</taxon>
        <taxon>Fungi</taxon>
        <taxon>Dikarya</taxon>
        <taxon>Basidiomycota</taxon>
        <taxon>Agaricomycotina</taxon>
        <taxon>Agaricomycetes</taxon>
        <taxon>Agaricomycetidae</taxon>
        <taxon>Agaricales</taxon>
        <taxon>Tricholomatineae</taxon>
        <taxon>Lyophyllaceae</taxon>
        <taxon>Tricholomella</taxon>
    </lineage>
</organism>
<dbReference type="EMBL" id="JAACJP010000016">
    <property type="protein sequence ID" value="KAF5379488.1"/>
    <property type="molecule type" value="Genomic_DNA"/>
</dbReference>
<protein>
    <submittedName>
        <fullName evidence="2">Uncharacterized protein</fullName>
    </submittedName>
</protein>
<feature type="compositionally biased region" description="Polar residues" evidence="1">
    <location>
        <begin position="130"/>
        <end position="140"/>
    </location>
</feature>
<name>A0A8H5HA14_9AGAR</name>
<accession>A0A8H5HA14</accession>
<evidence type="ECO:0000313" key="3">
    <source>
        <dbReference type="Proteomes" id="UP000565441"/>
    </source>
</evidence>
<sequence length="317" mass="35306">MGGLDDPWLFEHASWISACISEQFLMPVAPYTLDGESHVELTIKSLAHYNFEPSTVGLSAPAANVEVASISHDSKPSTAPIPAKDSSAQKKRAKRTFTDLEADDSYLEINPWSTKRPRIQEPASPLVATSPRSVKQSQEISKAKIRETNQLQANYTTNASATSRSQNPITERCPAQKTHLPTLTSLLNLPKKHFKKPRINIFKLLIKSENPPTAPQSMDTSQNRHVEPISSLSINMYPHLSYIRGLPDVNYDCLSSCGRIETSPTTFWNRTREAYSGSGPLHLSMADILRAKRPFIDAKLFTPGGTYRNEKFGVAWR</sequence>
<dbReference type="AlphaFoldDB" id="A0A8H5HA14"/>
<proteinExistence type="predicted"/>
<reference evidence="2 3" key="1">
    <citation type="journal article" date="2020" name="ISME J.">
        <title>Uncovering the hidden diversity of litter-decomposition mechanisms in mushroom-forming fungi.</title>
        <authorList>
            <person name="Floudas D."/>
            <person name="Bentzer J."/>
            <person name="Ahren D."/>
            <person name="Johansson T."/>
            <person name="Persson P."/>
            <person name="Tunlid A."/>
        </authorList>
    </citation>
    <scope>NUCLEOTIDE SEQUENCE [LARGE SCALE GENOMIC DNA]</scope>
    <source>
        <strain evidence="2 3">CBS 661.87</strain>
    </source>
</reference>